<dbReference type="Proteomes" id="UP001164929">
    <property type="component" value="Chromosome 3"/>
</dbReference>
<gene>
    <name evidence="1" type="ORF">NC653_008225</name>
</gene>
<dbReference type="AlphaFoldDB" id="A0AAD6W9Q9"/>
<protein>
    <submittedName>
        <fullName evidence="1">Uncharacterized protein</fullName>
    </submittedName>
</protein>
<sequence>MGSVSVQQKFPSIADGCISSPSSSNCKIFIFSVRNNLH</sequence>
<keyword evidence="2" id="KW-1185">Reference proteome</keyword>
<evidence type="ECO:0000313" key="1">
    <source>
        <dbReference type="EMBL" id="KAJ7002934.1"/>
    </source>
</evidence>
<reference evidence="1" key="1">
    <citation type="journal article" date="2023" name="Mol. Ecol. Resour.">
        <title>Chromosome-level genome assembly of a triploid poplar Populus alba 'Berolinensis'.</title>
        <authorList>
            <person name="Chen S."/>
            <person name="Yu Y."/>
            <person name="Wang X."/>
            <person name="Wang S."/>
            <person name="Zhang T."/>
            <person name="Zhou Y."/>
            <person name="He R."/>
            <person name="Meng N."/>
            <person name="Wang Y."/>
            <person name="Liu W."/>
            <person name="Liu Z."/>
            <person name="Liu J."/>
            <person name="Guo Q."/>
            <person name="Huang H."/>
            <person name="Sederoff R.R."/>
            <person name="Wang G."/>
            <person name="Qu G."/>
            <person name="Chen S."/>
        </authorList>
    </citation>
    <scope>NUCLEOTIDE SEQUENCE</scope>
    <source>
        <strain evidence="1">SC-2020</strain>
    </source>
</reference>
<comment type="caution">
    <text evidence="1">The sequence shown here is derived from an EMBL/GenBank/DDBJ whole genome shotgun (WGS) entry which is preliminary data.</text>
</comment>
<name>A0AAD6W9Q9_9ROSI</name>
<evidence type="ECO:0000313" key="2">
    <source>
        <dbReference type="Proteomes" id="UP001164929"/>
    </source>
</evidence>
<accession>A0AAD6W9Q9</accession>
<dbReference type="EMBL" id="JAQIZT010000003">
    <property type="protein sequence ID" value="KAJ7002934.1"/>
    <property type="molecule type" value="Genomic_DNA"/>
</dbReference>
<proteinExistence type="predicted"/>
<organism evidence="1 2">
    <name type="scientific">Populus alba x Populus x berolinensis</name>
    <dbReference type="NCBI Taxonomy" id="444605"/>
    <lineage>
        <taxon>Eukaryota</taxon>
        <taxon>Viridiplantae</taxon>
        <taxon>Streptophyta</taxon>
        <taxon>Embryophyta</taxon>
        <taxon>Tracheophyta</taxon>
        <taxon>Spermatophyta</taxon>
        <taxon>Magnoliopsida</taxon>
        <taxon>eudicotyledons</taxon>
        <taxon>Gunneridae</taxon>
        <taxon>Pentapetalae</taxon>
        <taxon>rosids</taxon>
        <taxon>fabids</taxon>
        <taxon>Malpighiales</taxon>
        <taxon>Salicaceae</taxon>
        <taxon>Saliceae</taxon>
        <taxon>Populus</taxon>
    </lineage>
</organism>